<reference evidence="4" key="1">
    <citation type="submission" date="2014-03" db="EMBL/GenBank/DDBJ databases">
        <title>The Genome Sequence of Puccinia striiformis f. sp. tritici PST-78.</title>
        <authorList>
            <consortium name="The Broad Institute Genome Sequencing Platform"/>
            <person name="Cuomo C."/>
            <person name="Hulbert S."/>
            <person name="Chen X."/>
            <person name="Walker B."/>
            <person name="Young S.K."/>
            <person name="Zeng Q."/>
            <person name="Gargeya S."/>
            <person name="Fitzgerald M."/>
            <person name="Haas B."/>
            <person name="Abouelleil A."/>
            <person name="Alvarado L."/>
            <person name="Arachchi H.M."/>
            <person name="Berlin A.M."/>
            <person name="Chapman S.B."/>
            <person name="Goldberg J."/>
            <person name="Griggs A."/>
            <person name="Gujja S."/>
            <person name="Hansen M."/>
            <person name="Howarth C."/>
            <person name="Imamovic A."/>
            <person name="Larimer J."/>
            <person name="McCowan C."/>
            <person name="Montmayeur A."/>
            <person name="Murphy C."/>
            <person name="Neiman D."/>
            <person name="Pearson M."/>
            <person name="Priest M."/>
            <person name="Roberts A."/>
            <person name="Saif S."/>
            <person name="Shea T."/>
            <person name="Sisk P."/>
            <person name="Sykes S."/>
            <person name="Wortman J."/>
            <person name="Nusbaum C."/>
            <person name="Birren B."/>
        </authorList>
    </citation>
    <scope>NUCLEOTIDE SEQUENCE [LARGE SCALE GENOMIC DNA]</scope>
    <source>
        <strain evidence="4">race PST-78</strain>
    </source>
</reference>
<evidence type="ECO:0000313" key="4">
    <source>
        <dbReference type="Proteomes" id="UP000054564"/>
    </source>
</evidence>
<keyword evidence="4" id="KW-1185">Reference proteome</keyword>
<evidence type="ECO:0000256" key="2">
    <source>
        <dbReference type="SAM" id="SignalP"/>
    </source>
</evidence>
<feature type="region of interest" description="Disordered" evidence="1">
    <location>
        <begin position="34"/>
        <end position="68"/>
    </location>
</feature>
<keyword evidence="2" id="KW-0732">Signal</keyword>
<evidence type="ECO:0000313" key="3">
    <source>
        <dbReference type="EMBL" id="KNF05134.1"/>
    </source>
</evidence>
<dbReference type="EMBL" id="AJIL01000009">
    <property type="protein sequence ID" value="KNF05134.1"/>
    <property type="molecule type" value="Genomic_DNA"/>
</dbReference>
<name>A0A0L0W0W4_9BASI</name>
<comment type="caution">
    <text evidence="3">The sequence shown here is derived from an EMBL/GenBank/DDBJ whole genome shotgun (WGS) entry which is preliminary data.</text>
</comment>
<feature type="signal peptide" evidence="2">
    <location>
        <begin position="1"/>
        <end position="19"/>
    </location>
</feature>
<dbReference type="STRING" id="1165861.A0A0L0W0W4"/>
<dbReference type="AlphaFoldDB" id="A0A0L0W0W4"/>
<gene>
    <name evidence="3" type="ORF">PSTG_01763</name>
</gene>
<proteinExistence type="predicted"/>
<organism evidence="3 4">
    <name type="scientific">Puccinia striiformis f. sp. tritici PST-78</name>
    <dbReference type="NCBI Taxonomy" id="1165861"/>
    <lineage>
        <taxon>Eukaryota</taxon>
        <taxon>Fungi</taxon>
        <taxon>Dikarya</taxon>
        <taxon>Basidiomycota</taxon>
        <taxon>Pucciniomycotina</taxon>
        <taxon>Pucciniomycetes</taxon>
        <taxon>Pucciniales</taxon>
        <taxon>Pucciniaceae</taxon>
        <taxon>Puccinia</taxon>
    </lineage>
</organism>
<evidence type="ECO:0000256" key="1">
    <source>
        <dbReference type="SAM" id="MobiDB-lite"/>
    </source>
</evidence>
<dbReference type="Proteomes" id="UP000054564">
    <property type="component" value="Unassembled WGS sequence"/>
</dbReference>
<protein>
    <submittedName>
        <fullName evidence="3">Uncharacterized protein</fullName>
    </submittedName>
</protein>
<accession>A0A0L0W0W4</accession>
<feature type="chain" id="PRO_5005550234" evidence="2">
    <location>
        <begin position="20"/>
        <end position="685"/>
    </location>
</feature>
<sequence length="685" mass="78436">MRNIALYQLVWTASLLIRSIILYQGPEFRQEFGSLESSSQGVDKPADIFHPQGASGRRPKLEEDEESLTKRQRILLQGQQPTSMLDLNIALTPEPNLESVRAVTNHPGTPLDQPRKDGIPFYPVDQSVPRASMKQETLVHREHPPQENDSHQSGSDGHIQAQLIQNPRATLPQPPFVDSQAESSSDPMAMSQTLGWVPSSFSIVRGFYLPVSEVRYKELAGELETTVQSLGVWQYRLGKPIVDKKFDYLPVDMVSYPGHPAKVIRFLDKNYDHASIRDSIWGTKGLFQRMVYNHRLSSSQLESAPIQPHQRLKEQGMILRWFKTQLNDAADSLPVLGEVKSFQLGKGFGPVQRWIIWYLHHGDEDSFGHTTSIALLWSWYKSQAPSKWEKLELHRQELRLDSFWTLMHHYAKKTGPGAGWCKVKSFSPPSYSPSFLGELSLEGFRESTKHYNNLFFKFTADPTEIGTHKTILDKLSEAYKPYRPMDRMSSSDLELKRFFGINSLLEPFRHSETNEKMFAIRPTDSTGKVIEFEDLNKSLEYLLGSCRWWHENLNLGLKAHGIEPIDNAHQKFLDWLQEILYGTKHSLPVFGLINQETHDLLDGQPAFACVPRFLNHHLSSNSSPQISTSGDWSIPPGIATDSMTLIVYWIYSNHLELWSKNRYYPTAYIQYFIDGLKINQRSLAR</sequence>
<dbReference type="OrthoDB" id="2497716at2759"/>